<sequence length="172" mass="20570">MPNEYIPNVTGTDIWYYFICKRELWLMIRKIAPDQEDENVDIGRFLHEYYSKRGKKEVDIGSGKIDRIKKVGNQLVVQEIKKTSRYRESSYFQLLFYLYELKKMGMEAKGELLFVEEKKKEVVALTEKNEEQLKKVIKEIQRYARMPVPPSPKKIKFCTKCAYREYCWAGEE</sequence>
<gene>
    <name evidence="11" type="ORF">JOC94_002514</name>
</gene>
<evidence type="ECO:0000256" key="2">
    <source>
        <dbReference type="ARBA" id="ARBA00022723"/>
    </source>
</evidence>
<dbReference type="RefSeq" id="WP_213089034.1">
    <property type="nucleotide sequence ID" value="NZ_JAFBFH010000015.1"/>
</dbReference>
<evidence type="ECO:0000256" key="8">
    <source>
        <dbReference type="ARBA" id="ARBA00023211"/>
    </source>
</evidence>
<dbReference type="Gene3D" id="3.90.320.10">
    <property type="match status" value="1"/>
</dbReference>
<dbReference type="InterPro" id="IPR011604">
    <property type="entry name" value="PDDEXK-like_dom_sf"/>
</dbReference>
<evidence type="ECO:0000256" key="6">
    <source>
        <dbReference type="ARBA" id="ARBA00023014"/>
    </source>
</evidence>
<dbReference type="InterPro" id="IPR013343">
    <property type="entry name" value="CRISPR-assoc_prot_Cas4"/>
</dbReference>
<dbReference type="InterPro" id="IPR022765">
    <property type="entry name" value="Dna2/Cas4_DUF83"/>
</dbReference>
<keyword evidence="8 9" id="KW-0464">Manganese</keyword>
<evidence type="ECO:0000256" key="4">
    <source>
        <dbReference type="ARBA" id="ARBA00022839"/>
    </source>
</evidence>
<keyword evidence="1 9" id="KW-0540">Nuclease</keyword>
<reference evidence="11 12" key="1">
    <citation type="submission" date="2021-01" db="EMBL/GenBank/DDBJ databases">
        <title>Genomic Encyclopedia of Type Strains, Phase IV (KMG-IV): sequencing the most valuable type-strain genomes for metagenomic binning, comparative biology and taxonomic classification.</title>
        <authorList>
            <person name="Goeker M."/>
        </authorList>
    </citation>
    <scope>NUCLEOTIDE SEQUENCE [LARGE SCALE GENOMIC DNA]</scope>
    <source>
        <strain evidence="11 12">DSM 105453</strain>
    </source>
</reference>
<dbReference type="PANTHER" id="PTHR37168">
    <property type="entry name" value="CRISPR-ASSOCIATED EXONUCLEASE CAS4"/>
    <property type="match status" value="1"/>
</dbReference>
<dbReference type="EMBL" id="JAFBFH010000015">
    <property type="protein sequence ID" value="MBM7715526.1"/>
    <property type="molecule type" value="Genomic_DNA"/>
</dbReference>
<keyword evidence="7 9" id="KW-0051">Antiviral defense</keyword>
<dbReference type="Proteomes" id="UP000823485">
    <property type="component" value="Unassembled WGS sequence"/>
</dbReference>
<comment type="cofactor">
    <cofactor evidence="9">
        <name>Mg(2+)</name>
        <dbReference type="ChEBI" id="CHEBI:18420"/>
    </cofactor>
    <cofactor evidence="9">
        <name>Mn(2+)</name>
        <dbReference type="ChEBI" id="CHEBI:29035"/>
    </cofactor>
    <text evidence="9">Mg(2+) or Mn(2+) required for ssDNA cleavage activity.</text>
</comment>
<comment type="caution">
    <text evidence="11">The sequence shown here is derived from an EMBL/GenBank/DDBJ whole genome shotgun (WGS) entry which is preliminary data.</text>
</comment>
<feature type="domain" description="DUF83" evidence="10">
    <location>
        <begin position="10"/>
        <end position="169"/>
    </location>
</feature>
<evidence type="ECO:0000256" key="9">
    <source>
        <dbReference type="RuleBase" id="RU365022"/>
    </source>
</evidence>
<comment type="cofactor">
    <cofactor evidence="9">
        <name>iron-sulfur cluster</name>
        <dbReference type="ChEBI" id="CHEBI:30408"/>
    </cofactor>
</comment>
<proteinExistence type="inferred from homology"/>
<comment type="similarity">
    <text evidence="9">Belongs to the CRISPR-associated exonuclease Cas4 family.</text>
</comment>
<evidence type="ECO:0000256" key="3">
    <source>
        <dbReference type="ARBA" id="ARBA00022801"/>
    </source>
</evidence>
<protein>
    <recommendedName>
        <fullName evidence="9">CRISPR-associated exonuclease Cas4</fullName>
        <ecNumber evidence="9">3.1.12.1</ecNumber>
    </recommendedName>
</protein>
<keyword evidence="2 9" id="KW-0479">Metal-binding</keyword>
<dbReference type="Pfam" id="PF01930">
    <property type="entry name" value="Cas_Cas4"/>
    <property type="match status" value="1"/>
</dbReference>
<dbReference type="PANTHER" id="PTHR37168:SF2">
    <property type="entry name" value="CRISPR-ASSOCIATED EXONUCLEASE CAS4"/>
    <property type="match status" value="1"/>
</dbReference>
<evidence type="ECO:0000256" key="7">
    <source>
        <dbReference type="ARBA" id="ARBA00023118"/>
    </source>
</evidence>
<name>A0ABS2R791_9BACI</name>
<organism evidence="11 12">
    <name type="scientific">Siminovitchia thermophila</name>
    <dbReference type="NCBI Taxonomy" id="1245522"/>
    <lineage>
        <taxon>Bacteria</taxon>
        <taxon>Bacillati</taxon>
        <taxon>Bacillota</taxon>
        <taxon>Bacilli</taxon>
        <taxon>Bacillales</taxon>
        <taxon>Bacillaceae</taxon>
        <taxon>Siminovitchia</taxon>
    </lineage>
</organism>
<keyword evidence="5 9" id="KW-0408">Iron</keyword>
<dbReference type="GO" id="GO:0004527">
    <property type="term" value="F:exonuclease activity"/>
    <property type="evidence" value="ECO:0007669"/>
    <property type="project" value="UniProtKB-KW"/>
</dbReference>
<evidence type="ECO:0000256" key="5">
    <source>
        <dbReference type="ARBA" id="ARBA00023004"/>
    </source>
</evidence>
<evidence type="ECO:0000313" key="12">
    <source>
        <dbReference type="Proteomes" id="UP000823485"/>
    </source>
</evidence>
<dbReference type="NCBIfam" id="TIGR00372">
    <property type="entry name" value="cas4"/>
    <property type="match status" value="1"/>
</dbReference>
<keyword evidence="3 9" id="KW-0378">Hydrolase</keyword>
<keyword evidence="6 9" id="KW-0411">Iron-sulfur</keyword>
<keyword evidence="12" id="KW-1185">Reference proteome</keyword>
<evidence type="ECO:0000256" key="1">
    <source>
        <dbReference type="ARBA" id="ARBA00022722"/>
    </source>
</evidence>
<accession>A0ABS2R791</accession>
<evidence type="ECO:0000259" key="10">
    <source>
        <dbReference type="Pfam" id="PF01930"/>
    </source>
</evidence>
<keyword evidence="4 9" id="KW-0269">Exonuclease</keyword>
<dbReference type="EC" id="3.1.12.1" evidence="9"/>
<comment type="function">
    <text evidence="9">CRISPR (clustered regularly interspaced short palindromic repeat) is an adaptive immune system that provides protection against mobile genetic elements (viruses, transposable elements and conjugative plasmids). CRISPR clusters contain sequences complementary to antecedent mobile elements and target invading nucleic acids. CRISPR clusters are transcribed and processed into CRISPR RNA (crRNA).</text>
</comment>
<evidence type="ECO:0000313" key="11">
    <source>
        <dbReference type="EMBL" id="MBM7715526.1"/>
    </source>
</evidence>